<reference evidence="1 2" key="1">
    <citation type="submission" date="2006-12" db="EMBL/GenBank/DDBJ databases">
        <title>Genomic analysis of Burkholderia ambifaria phage BcepF1, a member of the Bcep781- like phage supergroup.</title>
        <authorList>
            <person name="Summer E.J."/>
            <person name="Robinson S."/>
            <person name="Haines C."/>
            <person name="Adams B."/>
            <person name="Daggett M."/>
            <person name="Landua J."/>
            <person name="Swanson S."/>
            <person name="Vorndam W."/>
            <person name="Morrison W."/>
            <person name="Nail K."/>
            <person name="Gonzalez C."/>
            <person name="Young R."/>
        </authorList>
    </citation>
    <scope>NUCLEOTIDE SEQUENCE [LARGE SCALE GENOMIC DNA]</scope>
</reference>
<keyword evidence="2" id="KW-1185">Reference proteome</keyword>
<dbReference type="Proteomes" id="UP000001793">
    <property type="component" value="Segment"/>
</dbReference>
<dbReference type="GeneID" id="4818358"/>
<protein>
    <submittedName>
        <fullName evidence="1">Uncharacterized protein</fullName>
    </submittedName>
</protein>
<dbReference type="RefSeq" id="YP_001039774.1">
    <property type="nucleotide sequence ID" value="NC_009015.1"/>
</dbReference>
<evidence type="ECO:0000313" key="1">
    <source>
        <dbReference type="EMBL" id="ABL96821.1"/>
    </source>
</evidence>
<dbReference type="EMBL" id="EF153632">
    <property type="protein sequence ID" value="ABL96821.1"/>
    <property type="molecule type" value="Genomic_DNA"/>
</dbReference>
<sequence>MTFEGGFKKYSGKEDERQTALEFVLKRFLLFVVRCAVYGWAAFYMAHPKTEFYPRPDRYSRFAHCWYIQFAPERARCWYEKKKQEDLVAYRIKRFQETGNNFYLEGIVK</sequence>
<accession>A1YZZ4</accession>
<name>A1YZZ4_9CAUD</name>
<dbReference type="KEGG" id="vg:4818358"/>
<proteinExistence type="predicted"/>
<evidence type="ECO:0000313" key="2">
    <source>
        <dbReference type="Proteomes" id="UP000001793"/>
    </source>
</evidence>
<gene>
    <name evidence="1" type="ORF">BcepF1.090</name>
</gene>
<organism evidence="1 2">
    <name type="scientific">Burkholderia phage BcepF1</name>
    <dbReference type="NCBI Taxonomy" id="2886897"/>
    <lineage>
        <taxon>Viruses</taxon>
        <taxon>Duplodnaviria</taxon>
        <taxon>Heunggongvirae</taxon>
        <taxon>Uroviricota</taxon>
        <taxon>Caudoviricetes</taxon>
        <taxon>Lindbergviridae</taxon>
        <taxon>Bcepfunavirus</taxon>
        <taxon>Bcepfunavirus bcepF1</taxon>
    </lineage>
</organism>